<evidence type="ECO:0000259" key="7">
    <source>
        <dbReference type="Pfam" id="PF02016"/>
    </source>
</evidence>
<dbReference type="InterPro" id="IPR029062">
    <property type="entry name" value="Class_I_gatase-like"/>
</dbReference>
<feature type="active site" description="Charge relay system" evidence="6">
    <location>
        <position position="208"/>
    </location>
</feature>
<keyword evidence="5" id="KW-0720">Serine protease</keyword>
<dbReference type="CDD" id="cd07025">
    <property type="entry name" value="Peptidase_S66"/>
    <property type="match status" value="1"/>
</dbReference>
<dbReference type="Pfam" id="PF17676">
    <property type="entry name" value="Peptidase_S66C"/>
    <property type="match status" value="1"/>
</dbReference>
<dbReference type="PANTHER" id="PTHR30237:SF2">
    <property type="entry name" value="MUREIN TETRAPEPTIDE CARBOXYPEPTIDASE"/>
    <property type="match status" value="1"/>
</dbReference>
<dbReference type="PIRSF" id="PIRSF028757">
    <property type="entry name" value="LD-carboxypeptidase"/>
    <property type="match status" value="1"/>
</dbReference>
<accession>A0A8A7KE02</accession>
<dbReference type="AlphaFoldDB" id="A0A8A7KE02"/>
<proteinExistence type="inferred from homology"/>
<feature type="active site" description="Charge relay system" evidence="6">
    <location>
        <position position="277"/>
    </location>
</feature>
<dbReference type="InterPro" id="IPR040449">
    <property type="entry name" value="Peptidase_S66_N"/>
</dbReference>
<gene>
    <name evidence="9" type="ORF">GM661_07590</name>
</gene>
<feature type="domain" description="LD-carboxypeptidase N-terminal" evidence="7">
    <location>
        <begin position="12"/>
        <end position="131"/>
    </location>
</feature>
<keyword evidence="10" id="KW-1185">Reference proteome</keyword>
<dbReference type="KEGG" id="ifn:GM661_07590"/>
<dbReference type="RefSeq" id="WP_230869460.1">
    <property type="nucleotide sequence ID" value="NZ_CP046640.1"/>
</dbReference>
<evidence type="ECO:0000256" key="2">
    <source>
        <dbReference type="ARBA" id="ARBA00022645"/>
    </source>
</evidence>
<sequence>MLANKLNYGDKIGIIAPSNPITDDLKDIFYNGINFIEKLGFKVEISDNIFSNSMNYSATPQEKVDDLHDMFMNEDIRAIICAQGGNTSNSCLSLIDWDIIKGNPKIFTGISDISVLLNAIYKKTGLVTFHGNDVIWGFGKNPSNYDKEEFINRFVLSKKEILPSNKKREELLKGNASGKLVGGNLRCLLKLSGTEYFPDFKDSILFIEDITEELDSLDSLLTQVEHIGIFEKINGIIIGYIDGIDNNDKKPTNLEEILLKKIGDKNIPILKAPDFGHNCFNSVLPIGAEVNIDTNKNEIKIINKFLT</sequence>
<evidence type="ECO:0000313" key="9">
    <source>
        <dbReference type="EMBL" id="QTL97858.1"/>
    </source>
</evidence>
<keyword evidence="2" id="KW-0121">Carboxypeptidase</keyword>
<evidence type="ECO:0000259" key="8">
    <source>
        <dbReference type="Pfam" id="PF17676"/>
    </source>
</evidence>
<protein>
    <recommendedName>
        <fullName evidence="11">LD-carboxypeptidase</fullName>
    </recommendedName>
</protein>
<keyword evidence="3" id="KW-0645">Protease</keyword>
<reference evidence="9" key="1">
    <citation type="submission" date="2019-12" db="EMBL/GenBank/DDBJ databases">
        <authorList>
            <person name="zhang j."/>
            <person name="sun C.M."/>
        </authorList>
    </citation>
    <scope>NUCLEOTIDE SEQUENCE</scope>
    <source>
        <strain evidence="9">NS-1</strain>
    </source>
</reference>
<dbReference type="InterPro" id="IPR027461">
    <property type="entry name" value="Carboxypeptidase_A_C_sf"/>
</dbReference>
<dbReference type="SUPFAM" id="SSF52317">
    <property type="entry name" value="Class I glutamine amidotransferase-like"/>
    <property type="match status" value="1"/>
</dbReference>
<dbReference type="SUPFAM" id="SSF141986">
    <property type="entry name" value="LD-carboxypeptidase A C-terminal domain-like"/>
    <property type="match status" value="1"/>
</dbReference>
<feature type="active site" description="Nucleophile" evidence="6">
    <location>
        <position position="111"/>
    </location>
</feature>
<dbReference type="InterPro" id="IPR040921">
    <property type="entry name" value="Peptidase_S66C"/>
</dbReference>
<dbReference type="Pfam" id="PF02016">
    <property type="entry name" value="Peptidase_S66"/>
    <property type="match status" value="1"/>
</dbReference>
<comment type="similarity">
    <text evidence="1">Belongs to the peptidase S66 family.</text>
</comment>
<dbReference type="GO" id="GO:0008236">
    <property type="term" value="F:serine-type peptidase activity"/>
    <property type="evidence" value="ECO:0007669"/>
    <property type="project" value="UniProtKB-KW"/>
</dbReference>
<evidence type="ECO:0000313" key="10">
    <source>
        <dbReference type="Proteomes" id="UP000665020"/>
    </source>
</evidence>
<dbReference type="PANTHER" id="PTHR30237">
    <property type="entry name" value="MURAMOYLTETRAPEPTIDE CARBOXYPEPTIDASE"/>
    <property type="match status" value="1"/>
</dbReference>
<evidence type="ECO:0000256" key="5">
    <source>
        <dbReference type="ARBA" id="ARBA00022825"/>
    </source>
</evidence>
<dbReference type="Gene3D" id="3.40.50.10740">
    <property type="entry name" value="Class I glutamine amidotransferase-like"/>
    <property type="match status" value="1"/>
</dbReference>
<organism evidence="9 10">
    <name type="scientific">Iocasia fonsfrigidae</name>
    <dbReference type="NCBI Taxonomy" id="2682810"/>
    <lineage>
        <taxon>Bacteria</taxon>
        <taxon>Bacillati</taxon>
        <taxon>Bacillota</taxon>
        <taxon>Clostridia</taxon>
        <taxon>Halanaerobiales</taxon>
        <taxon>Halanaerobiaceae</taxon>
        <taxon>Iocasia</taxon>
    </lineage>
</organism>
<evidence type="ECO:0008006" key="11">
    <source>
        <dbReference type="Google" id="ProtNLM"/>
    </source>
</evidence>
<evidence type="ECO:0000256" key="6">
    <source>
        <dbReference type="PIRSR" id="PIRSR028757-1"/>
    </source>
</evidence>
<evidence type="ECO:0000256" key="4">
    <source>
        <dbReference type="ARBA" id="ARBA00022801"/>
    </source>
</evidence>
<dbReference type="EMBL" id="CP046640">
    <property type="protein sequence ID" value="QTL97858.1"/>
    <property type="molecule type" value="Genomic_DNA"/>
</dbReference>
<dbReference type="InterPro" id="IPR003507">
    <property type="entry name" value="S66_fam"/>
</dbReference>
<dbReference type="Proteomes" id="UP000665020">
    <property type="component" value="Chromosome"/>
</dbReference>
<evidence type="ECO:0000256" key="1">
    <source>
        <dbReference type="ARBA" id="ARBA00010233"/>
    </source>
</evidence>
<feature type="domain" description="LD-carboxypeptidase C-terminal" evidence="8">
    <location>
        <begin position="177"/>
        <end position="292"/>
    </location>
</feature>
<dbReference type="GO" id="GO:0004180">
    <property type="term" value="F:carboxypeptidase activity"/>
    <property type="evidence" value="ECO:0007669"/>
    <property type="project" value="UniProtKB-KW"/>
</dbReference>
<dbReference type="GO" id="GO:0006508">
    <property type="term" value="P:proteolysis"/>
    <property type="evidence" value="ECO:0007669"/>
    <property type="project" value="UniProtKB-KW"/>
</dbReference>
<dbReference type="Gene3D" id="3.50.30.60">
    <property type="entry name" value="LD-carboxypeptidase A C-terminal domain-like"/>
    <property type="match status" value="1"/>
</dbReference>
<dbReference type="InterPro" id="IPR027478">
    <property type="entry name" value="LdcA_N"/>
</dbReference>
<name>A0A8A7KE02_9FIRM</name>
<evidence type="ECO:0000256" key="3">
    <source>
        <dbReference type="ARBA" id="ARBA00022670"/>
    </source>
</evidence>
<keyword evidence="4" id="KW-0378">Hydrolase</keyword>